<comment type="subunit">
    <text evidence="1">Component of the TIM23 complex.</text>
</comment>
<dbReference type="Pfam" id="PF03031">
    <property type="entry name" value="NIF"/>
    <property type="match status" value="1"/>
</dbReference>
<keyword evidence="1" id="KW-0811">Translocation</keyword>
<dbReference type="InterPro" id="IPR023214">
    <property type="entry name" value="HAD_sf"/>
</dbReference>
<dbReference type="SMART" id="SM00577">
    <property type="entry name" value="CPDc"/>
    <property type="match status" value="1"/>
</dbReference>
<dbReference type="EMBL" id="ATMH01003205">
    <property type="protein sequence ID" value="EPY31820.1"/>
    <property type="molecule type" value="Genomic_DNA"/>
</dbReference>
<name>S9W771_9TRYP</name>
<evidence type="ECO:0000313" key="7">
    <source>
        <dbReference type="Proteomes" id="UP000015354"/>
    </source>
</evidence>
<dbReference type="Gene3D" id="3.40.50.1000">
    <property type="entry name" value="HAD superfamily/HAD-like"/>
    <property type="match status" value="1"/>
</dbReference>
<gene>
    <name evidence="6" type="ORF">STCU_01649</name>
    <name evidence="5" type="ORF">STCU_03205</name>
    <name evidence="4" type="ORF">STCU_06100</name>
</gene>
<dbReference type="InterPro" id="IPR004274">
    <property type="entry name" value="FCP1_dom"/>
</dbReference>
<feature type="domain" description="FCP1 homology" evidence="3">
    <location>
        <begin position="49"/>
        <end position="190"/>
    </location>
</feature>
<dbReference type="PANTHER" id="PTHR12210">
    <property type="entry name" value="DULLARD PROTEIN PHOSPHATASE"/>
    <property type="match status" value="1"/>
</dbReference>
<evidence type="ECO:0000313" key="4">
    <source>
        <dbReference type="EMBL" id="EPY26746.1"/>
    </source>
</evidence>
<dbReference type="AlphaFoldDB" id="S9W771"/>
<dbReference type="CDD" id="cd07521">
    <property type="entry name" value="HAD_FCP1-like"/>
    <property type="match status" value="1"/>
</dbReference>
<evidence type="ECO:0000256" key="1">
    <source>
        <dbReference type="RuleBase" id="RU365079"/>
    </source>
</evidence>
<dbReference type="OrthoDB" id="277011at2759"/>
<evidence type="ECO:0000259" key="3">
    <source>
        <dbReference type="PROSITE" id="PS50969"/>
    </source>
</evidence>
<evidence type="ECO:0000256" key="2">
    <source>
        <dbReference type="SAM" id="MobiDB-lite"/>
    </source>
</evidence>
<comment type="function">
    <text evidence="1">Essential component of the TIM23 complex, a complex that mediates the translocation of transit peptide-containing proteins across the mitochondrial inner membrane.</text>
</comment>
<dbReference type="InterPro" id="IPR036412">
    <property type="entry name" value="HAD-like_sf"/>
</dbReference>
<reference evidence="5" key="2">
    <citation type="submission" date="2013-03" db="EMBL/GenBank/DDBJ databases">
        <authorList>
            <person name="Motta M.C.M."/>
            <person name="Martins A.C.A."/>
            <person name="Preta C.M.C.C."/>
            <person name="Silva R."/>
            <person name="de Souza S.S."/>
            <person name="Klein C.C."/>
            <person name="de Almeida L.G.P."/>
            <person name="Cunha O.L."/>
            <person name="Colabardini A.C."/>
            <person name="Lima B.A."/>
            <person name="Machado C.R."/>
            <person name="Soares C.M.A."/>
            <person name="de Menezes C.B.A."/>
            <person name="Bartolomeu D.C."/>
            <person name="Grisard E.C."/>
            <person name="Fantinatti-Garboggini F."/>
            <person name="Rodrigues-Luiz G.F."/>
            <person name="Wagner G."/>
            <person name="Goldman G.H."/>
            <person name="Fietto J.L.R."/>
            <person name="Ciapina L.P."/>
            <person name="Brocchi M."/>
            <person name="Elias M.C."/>
            <person name="Goldman M.H.S."/>
            <person name="Sagot M.-F."/>
            <person name="Pereira M."/>
            <person name="Stoco P.H."/>
            <person name="Teixeira S.M.R."/>
            <person name="de Mendonca-Neto R.P."/>
            <person name="Maciel T.E.F."/>
            <person name="Mendes T.A.O."/>
            <person name="Urmenyi T.P."/>
            <person name="Teixeira M.M.G."/>
            <person name="de Camargo E.F.P."/>
            <person name="de Sousa W."/>
            <person name="Schenkman S."/>
            <person name="de Vasconcelos A.T.R."/>
        </authorList>
    </citation>
    <scope>NUCLEOTIDE SEQUENCE</scope>
</reference>
<accession>S9W771</accession>
<dbReference type="SUPFAM" id="SSF56784">
    <property type="entry name" value="HAD-like"/>
    <property type="match status" value="1"/>
</dbReference>
<dbReference type="GO" id="GO:0005744">
    <property type="term" value="C:TIM23 mitochondrial import inner membrane translocase complex"/>
    <property type="evidence" value="ECO:0007669"/>
    <property type="project" value="UniProtKB-UniRule"/>
</dbReference>
<dbReference type="Proteomes" id="UP000015354">
    <property type="component" value="Unassembled WGS sequence"/>
</dbReference>
<keyword evidence="1" id="KW-0653">Protein transport</keyword>
<dbReference type="InterPro" id="IPR050365">
    <property type="entry name" value="TIM50"/>
</dbReference>
<dbReference type="EMBL" id="ATMH01001649">
    <property type="protein sequence ID" value="EPY34321.1"/>
    <property type="molecule type" value="Genomic_DNA"/>
</dbReference>
<dbReference type="EMBL" id="ATMH01006100">
    <property type="protein sequence ID" value="EPY26746.1"/>
    <property type="molecule type" value="Genomic_DNA"/>
</dbReference>
<protein>
    <recommendedName>
        <fullName evidence="1">Mitochondrial import inner membrane translocase subunit TIM50</fullName>
    </recommendedName>
</protein>
<comment type="caution">
    <text evidence="5">The sequence shown here is derived from an EMBL/GenBank/DDBJ whole genome shotgun (WGS) entry which is preliminary data.</text>
</comment>
<organism evidence="5 7">
    <name type="scientific">Strigomonas culicis</name>
    <dbReference type="NCBI Taxonomy" id="28005"/>
    <lineage>
        <taxon>Eukaryota</taxon>
        <taxon>Discoba</taxon>
        <taxon>Euglenozoa</taxon>
        <taxon>Kinetoplastea</taxon>
        <taxon>Metakinetoplastina</taxon>
        <taxon>Trypanosomatida</taxon>
        <taxon>Trypanosomatidae</taxon>
        <taxon>Strigomonadinae</taxon>
        <taxon>Strigomonas</taxon>
    </lineage>
</organism>
<proteinExistence type="inferred from homology"/>
<evidence type="ECO:0000313" key="5">
    <source>
        <dbReference type="EMBL" id="EPY31820.1"/>
    </source>
</evidence>
<dbReference type="PROSITE" id="PS50969">
    <property type="entry name" value="FCP1"/>
    <property type="match status" value="1"/>
</dbReference>
<keyword evidence="7" id="KW-1185">Reference proteome</keyword>
<reference evidence="5 7" key="1">
    <citation type="journal article" date="2013" name="PLoS ONE">
        <title>Predicting the Proteins of Angomonas deanei, Strigomonas culicis and Their Respective Endosymbionts Reveals New Aspects of the Trypanosomatidae Family.</title>
        <authorList>
            <person name="Motta M.C."/>
            <person name="Martins A.C."/>
            <person name="de Souza S.S."/>
            <person name="Catta-Preta C.M."/>
            <person name="Silva R."/>
            <person name="Klein C.C."/>
            <person name="de Almeida L.G."/>
            <person name="de Lima Cunha O."/>
            <person name="Ciapina L.P."/>
            <person name="Brocchi M."/>
            <person name="Colabardini A.C."/>
            <person name="de Araujo Lima B."/>
            <person name="Machado C.R."/>
            <person name="de Almeida Soares C.M."/>
            <person name="Probst C.M."/>
            <person name="de Menezes C.B."/>
            <person name="Thompson C.E."/>
            <person name="Bartholomeu D.C."/>
            <person name="Gradia D.F."/>
            <person name="Pavoni D.P."/>
            <person name="Grisard E.C."/>
            <person name="Fantinatti-Garboggini F."/>
            <person name="Marchini F.K."/>
            <person name="Rodrigues-Luiz G.F."/>
            <person name="Wagner G."/>
            <person name="Goldman G.H."/>
            <person name="Fietto J.L."/>
            <person name="Elias M.C."/>
            <person name="Goldman M.H."/>
            <person name="Sagot M.F."/>
            <person name="Pereira M."/>
            <person name="Stoco P.H."/>
            <person name="de Mendonca-Neto R.P."/>
            <person name="Teixeira S.M."/>
            <person name="Maciel T.E."/>
            <person name="de Oliveira Mendes T.A."/>
            <person name="Urmenyi T.P."/>
            <person name="de Souza W."/>
            <person name="Schenkman S."/>
            <person name="de Vasconcelos A.T."/>
        </authorList>
    </citation>
    <scope>NUCLEOTIDE SEQUENCE [LARGE SCALE GENOMIC DNA]</scope>
</reference>
<sequence>MSGVPSQRIRGESFKQEYQGAARRRPNRRRDPSMNKSDTRYVIPAQDPKYDGRLVLVLDLDETLVYARGGPLYARPGLDEFFKLCKEKNVEVVVWTAGLKAYAQAIVENIDKGNSVTHCIYRHSKWFTGQPGYRKDLAALGRPLDKVLIIENTPDCIRGYQDNGILVEDYEGGECKDNTIYALTDVIHKLCDSDMTVPQFVSSCPSLKRTPIQTDVGDYINVYSLDVAVWQPGAHVRVNRDLQN</sequence>
<comment type="similarity">
    <text evidence="1">Belongs to the TIM50 family.</text>
</comment>
<keyword evidence="1" id="KW-0809">Transit peptide</keyword>
<dbReference type="GO" id="GO:0015031">
    <property type="term" value="P:protein transport"/>
    <property type="evidence" value="ECO:0007669"/>
    <property type="project" value="UniProtKB-KW"/>
</dbReference>
<feature type="compositionally biased region" description="Basic and acidic residues" evidence="2">
    <location>
        <begin position="29"/>
        <end position="39"/>
    </location>
</feature>
<keyword evidence="1" id="KW-0496">Mitochondrion</keyword>
<feature type="region of interest" description="Disordered" evidence="2">
    <location>
        <begin position="1"/>
        <end position="39"/>
    </location>
</feature>
<comment type="subcellular location">
    <subcellularLocation>
        <location evidence="1">Mitochondrion inner membrane</location>
        <topology evidence="1">Single-pass membrane protein</topology>
    </subcellularLocation>
</comment>
<keyword evidence="1" id="KW-0813">Transport</keyword>
<evidence type="ECO:0000313" key="6">
    <source>
        <dbReference type="EMBL" id="EPY34321.1"/>
    </source>
</evidence>